<comment type="caution">
    <text evidence="2">The sequence shown here is derived from an EMBL/GenBank/DDBJ whole genome shotgun (WGS) entry which is preliminary data.</text>
</comment>
<reference evidence="2 3" key="1">
    <citation type="journal article" date="2016" name="Nat. Commun.">
        <title>Thousands of microbial genomes shed light on interconnected biogeochemical processes in an aquifer system.</title>
        <authorList>
            <person name="Anantharaman K."/>
            <person name="Brown C.T."/>
            <person name="Hug L.A."/>
            <person name="Sharon I."/>
            <person name="Castelle C.J."/>
            <person name="Probst A.J."/>
            <person name="Thomas B.C."/>
            <person name="Singh A."/>
            <person name="Wilkins M.J."/>
            <person name="Karaoz U."/>
            <person name="Brodie E.L."/>
            <person name="Williams K.H."/>
            <person name="Hubbard S.S."/>
            <person name="Banfield J.F."/>
        </authorList>
    </citation>
    <scope>NUCLEOTIDE SEQUENCE [LARGE SCALE GENOMIC DNA]</scope>
</reference>
<accession>A0A1F5VWF3</accession>
<dbReference type="Proteomes" id="UP000178943">
    <property type="component" value="Unassembled WGS sequence"/>
</dbReference>
<name>A0A1F5VWF3_9BACT</name>
<protein>
    <submittedName>
        <fullName evidence="2">Uncharacterized protein</fullName>
    </submittedName>
</protein>
<evidence type="ECO:0000256" key="1">
    <source>
        <dbReference type="SAM" id="Coils"/>
    </source>
</evidence>
<organism evidence="2 3">
    <name type="scientific">Candidatus Fischerbacteria bacterium RBG_13_37_8</name>
    <dbReference type="NCBI Taxonomy" id="1817863"/>
    <lineage>
        <taxon>Bacteria</taxon>
        <taxon>Candidatus Fischeribacteriota</taxon>
    </lineage>
</organism>
<feature type="coiled-coil region" evidence="1">
    <location>
        <begin position="32"/>
        <end position="66"/>
    </location>
</feature>
<sequence length="66" mass="7853">MCHDLDNPKYTETNRCSCGCCECGCCSFRRRYFSAKEELECLEKYRQQLKKELEAVDEYIKKLKGK</sequence>
<evidence type="ECO:0000313" key="2">
    <source>
        <dbReference type="EMBL" id="OGF67698.1"/>
    </source>
</evidence>
<proteinExistence type="predicted"/>
<evidence type="ECO:0000313" key="3">
    <source>
        <dbReference type="Proteomes" id="UP000178943"/>
    </source>
</evidence>
<keyword evidence="1" id="KW-0175">Coiled coil</keyword>
<dbReference type="EMBL" id="MFGW01000042">
    <property type="protein sequence ID" value="OGF67698.1"/>
    <property type="molecule type" value="Genomic_DNA"/>
</dbReference>
<gene>
    <name evidence="2" type="ORF">A2Y62_11285</name>
</gene>
<dbReference type="AlphaFoldDB" id="A0A1F5VWF3"/>